<dbReference type="InterPro" id="IPR000847">
    <property type="entry name" value="LysR_HTH_N"/>
</dbReference>
<sequence>MIITALQRVDQGKAGKVGGRDRLPFSLSVLFFVSWPLGPDDERQSLPEAGLSGGDMRVATKIVCAIKPSIERASFSDTRLGPIIPETNNIANHDEIWKSYFMKRDLEIDLLRSFVAVAAHRNFTRAAQAIGRTQSAVSLQIKRLESIVEKRLFERSRQSVTITQTGEALLVYANRILSANDAALSHLQRPEAEGLIRIGAPDDYATFLLPPILSALTKAHPRLQFEVTCDNASDLLPMLTHGQLDVVVATHRPESVAGQVARHEPLHWVASPDFIDDHDQPLSLVVFPSGCVCREIALDALKRIDRRWRVAYSTRSIGLIEKAVLDGASVSVMEASVIPPGLKIFDGLAGLPKLPEVVISVHQSNIYEAHVSLAADFLLERLGRAPLQAVS</sequence>
<dbReference type="RefSeq" id="WP_216034357.1">
    <property type="nucleotide sequence ID" value="NZ_JAHKNG010000039.1"/>
</dbReference>
<dbReference type="Pfam" id="PF00126">
    <property type="entry name" value="HTH_1"/>
    <property type="match status" value="1"/>
</dbReference>
<dbReference type="Proteomes" id="UP001166191">
    <property type="component" value="Unassembled WGS sequence"/>
</dbReference>
<keyword evidence="3" id="KW-0804">Transcription</keyword>
<dbReference type="Pfam" id="PF03466">
    <property type="entry name" value="LysR_substrate"/>
    <property type="match status" value="1"/>
</dbReference>
<dbReference type="InterPro" id="IPR005119">
    <property type="entry name" value="LysR_subst-bd"/>
</dbReference>
<keyword evidence="6" id="KW-1185">Reference proteome</keyword>
<gene>
    <name evidence="5" type="ORF">KNW02_16575</name>
</gene>
<evidence type="ECO:0000256" key="3">
    <source>
        <dbReference type="ARBA" id="ARBA00023163"/>
    </source>
</evidence>
<reference evidence="5" key="1">
    <citation type="submission" date="2021-06" db="EMBL/GenBank/DDBJ databases">
        <title>Paracoccus bacterium XHP0099 sp. nov., isolated from the surface waters of the Yellow Sea.</title>
        <authorList>
            <person name="Xue H."/>
            <person name="Zhang D."/>
        </authorList>
    </citation>
    <scope>NUCLEOTIDE SEQUENCE</scope>
    <source>
        <strain evidence="5">XHP0099</strain>
    </source>
</reference>
<dbReference type="InterPro" id="IPR050176">
    <property type="entry name" value="LTTR"/>
</dbReference>
<evidence type="ECO:0000313" key="5">
    <source>
        <dbReference type="EMBL" id="MBU3031725.1"/>
    </source>
</evidence>
<keyword evidence="2" id="KW-0238">DNA-binding</keyword>
<protein>
    <submittedName>
        <fullName evidence="5">LysR family transcriptional regulator</fullName>
    </submittedName>
</protein>
<accession>A0ABS6AMA3</accession>
<dbReference type="PANTHER" id="PTHR30579:SF7">
    <property type="entry name" value="HTH-TYPE TRANSCRIPTIONAL REGULATOR LRHA-RELATED"/>
    <property type="match status" value="1"/>
</dbReference>
<organism evidence="5 6">
    <name type="scientific">Paracoccus marinaquae</name>
    <dbReference type="NCBI Taxonomy" id="2841926"/>
    <lineage>
        <taxon>Bacteria</taxon>
        <taxon>Pseudomonadati</taxon>
        <taxon>Pseudomonadota</taxon>
        <taxon>Alphaproteobacteria</taxon>
        <taxon>Rhodobacterales</taxon>
        <taxon>Paracoccaceae</taxon>
        <taxon>Paracoccus</taxon>
    </lineage>
</organism>
<comment type="caution">
    <text evidence="5">The sequence shown here is derived from an EMBL/GenBank/DDBJ whole genome shotgun (WGS) entry which is preliminary data.</text>
</comment>
<evidence type="ECO:0000256" key="2">
    <source>
        <dbReference type="ARBA" id="ARBA00023125"/>
    </source>
</evidence>
<feature type="domain" description="HTH lysR-type" evidence="4">
    <location>
        <begin position="106"/>
        <end position="163"/>
    </location>
</feature>
<proteinExistence type="predicted"/>
<evidence type="ECO:0000256" key="1">
    <source>
        <dbReference type="ARBA" id="ARBA00023015"/>
    </source>
</evidence>
<dbReference type="PROSITE" id="PS50931">
    <property type="entry name" value="HTH_LYSR"/>
    <property type="match status" value="1"/>
</dbReference>
<keyword evidence="1" id="KW-0805">Transcription regulation</keyword>
<dbReference type="EMBL" id="JAHKNG010000039">
    <property type="protein sequence ID" value="MBU3031725.1"/>
    <property type="molecule type" value="Genomic_DNA"/>
</dbReference>
<evidence type="ECO:0000313" key="6">
    <source>
        <dbReference type="Proteomes" id="UP001166191"/>
    </source>
</evidence>
<evidence type="ECO:0000259" key="4">
    <source>
        <dbReference type="PROSITE" id="PS50931"/>
    </source>
</evidence>
<dbReference type="PANTHER" id="PTHR30579">
    <property type="entry name" value="TRANSCRIPTIONAL REGULATOR"/>
    <property type="match status" value="1"/>
</dbReference>
<name>A0ABS6AMA3_9RHOB</name>